<dbReference type="InterPro" id="IPR036163">
    <property type="entry name" value="HMA_dom_sf"/>
</dbReference>
<keyword evidence="1" id="KW-0805">Transcription regulation</keyword>
<accession>A0A9X1UWP4</accession>
<comment type="caution">
    <text evidence="5">The sequence shown here is derived from an EMBL/GenBank/DDBJ whole genome shotgun (WGS) entry which is preliminary data.</text>
</comment>
<dbReference type="Gene3D" id="1.10.10.60">
    <property type="entry name" value="Homeodomain-like"/>
    <property type="match status" value="1"/>
</dbReference>
<dbReference type="EMBL" id="JAJSON010000020">
    <property type="protein sequence ID" value="MCG9971812.1"/>
    <property type="molecule type" value="Genomic_DNA"/>
</dbReference>
<dbReference type="Gene3D" id="3.30.70.100">
    <property type="match status" value="1"/>
</dbReference>
<sequence>MEEFRIHIKNVVCQRCIMTVENILQKLEIPYHQVSLGEAVITRNLSSIEIHQLQNQFQKVGFELVQDKNEKMINQIKSIIIEEIYSDDPSNKKLSEILTQKLNYDYSHITHLFTEMEGQSIQKFFNAVRTERVKELINNDQYSLATIAHLLGYSTPAYLSTSFKKATGYTPSEYKSLDLKDRNSLDAV</sequence>
<evidence type="ECO:0000313" key="5">
    <source>
        <dbReference type="EMBL" id="MCG9971812.1"/>
    </source>
</evidence>
<dbReference type="SUPFAM" id="SSF55008">
    <property type="entry name" value="HMA, heavy metal-associated domain"/>
    <property type="match status" value="1"/>
</dbReference>
<proteinExistence type="predicted"/>
<name>A0A9X1UWP4_9FLAO</name>
<dbReference type="PANTHER" id="PTHR43280">
    <property type="entry name" value="ARAC-FAMILY TRANSCRIPTIONAL REGULATOR"/>
    <property type="match status" value="1"/>
</dbReference>
<gene>
    <name evidence="5" type="ORF">LU635_09210</name>
</gene>
<organism evidence="5 6">
    <name type="scientific">Christiangramia crocea</name>
    <dbReference type="NCBI Taxonomy" id="2904124"/>
    <lineage>
        <taxon>Bacteria</taxon>
        <taxon>Pseudomonadati</taxon>
        <taxon>Bacteroidota</taxon>
        <taxon>Flavobacteriia</taxon>
        <taxon>Flavobacteriales</taxon>
        <taxon>Flavobacteriaceae</taxon>
        <taxon>Christiangramia</taxon>
    </lineage>
</organism>
<dbReference type="AlphaFoldDB" id="A0A9X1UWP4"/>
<dbReference type="SUPFAM" id="SSF46689">
    <property type="entry name" value="Homeodomain-like"/>
    <property type="match status" value="1"/>
</dbReference>
<dbReference type="Pfam" id="PF12833">
    <property type="entry name" value="HTH_18"/>
    <property type="match status" value="1"/>
</dbReference>
<dbReference type="InterPro" id="IPR018060">
    <property type="entry name" value="HTH_AraC"/>
</dbReference>
<evidence type="ECO:0000259" key="4">
    <source>
        <dbReference type="PROSITE" id="PS01124"/>
    </source>
</evidence>
<keyword evidence="3" id="KW-0804">Transcription</keyword>
<dbReference type="Proteomes" id="UP001139344">
    <property type="component" value="Unassembled WGS sequence"/>
</dbReference>
<evidence type="ECO:0000313" key="6">
    <source>
        <dbReference type="Proteomes" id="UP001139344"/>
    </source>
</evidence>
<dbReference type="RefSeq" id="WP_240098420.1">
    <property type="nucleotide sequence ID" value="NZ_JAJSON010000020.1"/>
</dbReference>
<dbReference type="GO" id="GO:0043565">
    <property type="term" value="F:sequence-specific DNA binding"/>
    <property type="evidence" value="ECO:0007669"/>
    <property type="project" value="InterPro"/>
</dbReference>
<dbReference type="SMART" id="SM00342">
    <property type="entry name" value="HTH_ARAC"/>
    <property type="match status" value="1"/>
</dbReference>
<dbReference type="PANTHER" id="PTHR43280:SF2">
    <property type="entry name" value="HTH-TYPE TRANSCRIPTIONAL REGULATOR EXSA"/>
    <property type="match status" value="1"/>
</dbReference>
<keyword evidence="6" id="KW-1185">Reference proteome</keyword>
<dbReference type="GO" id="GO:0046872">
    <property type="term" value="F:metal ion binding"/>
    <property type="evidence" value="ECO:0007669"/>
    <property type="project" value="InterPro"/>
</dbReference>
<dbReference type="GO" id="GO:0003700">
    <property type="term" value="F:DNA-binding transcription factor activity"/>
    <property type="evidence" value="ECO:0007669"/>
    <property type="project" value="InterPro"/>
</dbReference>
<feature type="domain" description="HTH araC/xylS-type" evidence="4">
    <location>
        <begin position="74"/>
        <end position="177"/>
    </location>
</feature>
<reference evidence="5" key="1">
    <citation type="submission" date="2021-12" db="EMBL/GenBank/DDBJ databases">
        <title>Description of Gramella crocea sp. nov., a new bacterium isolated from activated sludge.</title>
        <authorList>
            <person name="Zhang X."/>
        </authorList>
    </citation>
    <scope>NUCLEOTIDE SEQUENCE</scope>
    <source>
        <strain evidence="5">YB25</strain>
    </source>
</reference>
<protein>
    <submittedName>
        <fullName evidence="5">AraC family transcriptional regulator</fullName>
    </submittedName>
</protein>
<evidence type="ECO:0000256" key="3">
    <source>
        <dbReference type="ARBA" id="ARBA00023163"/>
    </source>
</evidence>
<evidence type="ECO:0000256" key="1">
    <source>
        <dbReference type="ARBA" id="ARBA00023015"/>
    </source>
</evidence>
<keyword evidence="2" id="KW-0238">DNA-binding</keyword>
<dbReference type="PROSITE" id="PS01124">
    <property type="entry name" value="HTH_ARAC_FAMILY_2"/>
    <property type="match status" value="1"/>
</dbReference>
<evidence type="ECO:0000256" key="2">
    <source>
        <dbReference type="ARBA" id="ARBA00023125"/>
    </source>
</evidence>
<dbReference type="InterPro" id="IPR009057">
    <property type="entry name" value="Homeodomain-like_sf"/>
</dbReference>